<sequence length="81" mass="9225">MKLRVKEVAKSRNIDLQTLSKKLDITYQALNARMIGNPSLKVVQGIADALDCSVFELIETDKDLSHFYDDKTGEWLGIRKK</sequence>
<name>A0A494JB51_9FLAO</name>
<keyword evidence="2" id="KW-0238">DNA-binding</keyword>
<evidence type="ECO:0000259" key="1">
    <source>
        <dbReference type="SMART" id="SM00530"/>
    </source>
</evidence>
<dbReference type="GO" id="GO:0003677">
    <property type="term" value="F:DNA binding"/>
    <property type="evidence" value="ECO:0007669"/>
    <property type="project" value="UniProtKB-KW"/>
</dbReference>
<dbReference type="SMART" id="SM00530">
    <property type="entry name" value="HTH_XRE"/>
    <property type="match status" value="1"/>
</dbReference>
<gene>
    <name evidence="2" type="ORF">AYC66_17950</name>
    <name evidence="3" type="ORF">BAY09_18050</name>
</gene>
<dbReference type="AlphaFoldDB" id="A0A494JB51"/>
<dbReference type="SUPFAM" id="SSF47413">
    <property type="entry name" value="lambda repressor-like DNA-binding domains"/>
    <property type="match status" value="1"/>
</dbReference>
<organism evidence="3">
    <name type="scientific">Elizabethkingia anophelis</name>
    <dbReference type="NCBI Taxonomy" id="1117645"/>
    <lineage>
        <taxon>Bacteria</taxon>
        <taxon>Pseudomonadati</taxon>
        <taxon>Bacteroidota</taxon>
        <taxon>Flavobacteriia</taxon>
        <taxon>Flavobacteriales</taxon>
        <taxon>Weeksellaceae</taxon>
        <taxon>Elizabethkingia</taxon>
    </lineage>
</organism>
<feature type="domain" description="HTH cro/C1-type" evidence="1">
    <location>
        <begin position="4"/>
        <end position="57"/>
    </location>
</feature>
<dbReference type="Gene3D" id="1.10.260.40">
    <property type="entry name" value="lambda repressor-like DNA-binding domains"/>
    <property type="match status" value="1"/>
</dbReference>
<evidence type="ECO:0000313" key="3">
    <source>
        <dbReference type="EMBL" id="OPB52780.1"/>
    </source>
</evidence>
<evidence type="ECO:0000313" key="4">
    <source>
        <dbReference type="Proteomes" id="UP000189738"/>
    </source>
</evidence>
<dbReference type="EMBL" id="MAHS01000002">
    <property type="protein sequence ID" value="OPB52780.1"/>
    <property type="molecule type" value="Genomic_DNA"/>
</dbReference>
<dbReference type="InterPro" id="IPR010982">
    <property type="entry name" value="Lambda_DNA-bd_dom_sf"/>
</dbReference>
<proteinExistence type="predicted"/>
<dbReference type="Pfam" id="PF13443">
    <property type="entry name" value="HTH_26"/>
    <property type="match status" value="1"/>
</dbReference>
<protein>
    <submittedName>
        <fullName evidence="2">DNA-binding protein</fullName>
    </submittedName>
    <submittedName>
        <fullName evidence="3">Transcriptional regulator</fullName>
    </submittedName>
</protein>
<reference evidence="3" key="2">
    <citation type="submission" date="2016-06" db="EMBL/GenBank/DDBJ databases">
        <authorList>
            <person name="Nicholson A.C."/>
        </authorList>
    </citation>
    <scope>NUCLEOTIDE SEQUENCE [LARGE SCALE GENOMIC DNA]</scope>
    <source>
        <strain evidence="3">E6809</strain>
    </source>
</reference>
<accession>A0A494JB51</accession>
<dbReference type="InterPro" id="IPR001387">
    <property type="entry name" value="Cro/C1-type_HTH"/>
</dbReference>
<reference evidence="2 4" key="1">
    <citation type="submission" date="2016-02" db="EMBL/GenBank/DDBJ databases">
        <authorList>
            <person name="Nicholson A.C."/>
            <person name="Humrighouse B.W."/>
            <person name="Loparev V."/>
            <person name="Emery B."/>
            <person name="Graziano J."/>
            <person name="McQuiston J.R."/>
        </authorList>
    </citation>
    <scope>NUCLEOTIDE SEQUENCE [LARGE SCALE GENOMIC DNA]</scope>
    <source>
        <strain evidence="2 4">E6809</strain>
    </source>
</reference>
<dbReference type="EMBL" id="CP014339">
    <property type="protein sequence ID" value="AQX52445.1"/>
    <property type="molecule type" value="Genomic_DNA"/>
</dbReference>
<evidence type="ECO:0000313" key="2">
    <source>
        <dbReference type="EMBL" id="AQX52445.1"/>
    </source>
</evidence>
<dbReference type="RefSeq" id="WP_078719807.1">
    <property type="nucleotide sequence ID" value="NZ_CP014339.1"/>
</dbReference>
<dbReference type="CDD" id="cd00093">
    <property type="entry name" value="HTH_XRE"/>
    <property type="match status" value="1"/>
</dbReference>
<dbReference type="Proteomes" id="UP000189738">
    <property type="component" value="Chromosome"/>
</dbReference>